<name>A0A835ARS2_9POAL</name>
<dbReference type="AlphaFoldDB" id="A0A835ARS2"/>
<organism evidence="2 3">
    <name type="scientific">Digitaria exilis</name>
    <dbReference type="NCBI Taxonomy" id="1010633"/>
    <lineage>
        <taxon>Eukaryota</taxon>
        <taxon>Viridiplantae</taxon>
        <taxon>Streptophyta</taxon>
        <taxon>Embryophyta</taxon>
        <taxon>Tracheophyta</taxon>
        <taxon>Spermatophyta</taxon>
        <taxon>Magnoliopsida</taxon>
        <taxon>Liliopsida</taxon>
        <taxon>Poales</taxon>
        <taxon>Poaceae</taxon>
        <taxon>PACMAD clade</taxon>
        <taxon>Panicoideae</taxon>
        <taxon>Panicodae</taxon>
        <taxon>Paniceae</taxon>
        <taxon>Anthephorinae</taxon>
        <taxon>Digitaria</taxon>
    </lineage>
</organism>
<comment type="caution">
    <text evidence="2">The sequence shown here is derived from an EMBL/GenBank/DDBJ whole genome shotgun (WGS) entry which is preliminary data.</text>
</comment>
<keyword evidence="1" id="KW-1133">Transmembrane helix</keyword>
<evidence type="ECO:0000313" key="3">
    <source>
        <dbReference type="Proteomes" id="UP000636709"/>
    </source>
</evidence>
<protein>
    <submittedName>
        <fullName evidence="2">Uncharacterized protein</fullName>
    </submittedName>
</protein>
<proteinExistence type="predicted"/>
<gene>
    <name evidence="2" type="ORF">HU200_048915</name>
</gene>
<keyword evidence="3" id="KW-1185">Reference proteome</keyword>
<evidence type="ECO:0000256" key="1">
    <source>
        <dbReference type="SAM" id="Phobius"/>
    </source>
</evidence>
<dbReference type="OrthoDB" id="677916at2759"/>
<accession>A0A835ARS2</accession>
<keyword evidence="1" id="KW-0812">Transmembrane</keyword>
<dbReference type="PANTHER" id="PTHR31549">
    <property type="entry name" value="PROTEIN, PUTATIVE (DUF247)-RELATED-RELATED"/>
    <property type="match status" value="1"/>
</dbReference>
<reference evidence="2" key="1">
    <citation type="submission" date="2020-07" db="EMBL/GenBank/DDBJ databases">
        <title>Genome sequence and genetic diversity analysis of an under-domesticated orphan crop, white fonio (Digitaria exilis).</title>
        <authorList>
            <person name="Bennetzen J.L."/>
            <person name="Chen S."/>
            <person name="Ma X."/>
            <person name="Wang X."/>
            <person name="Yssel A.E.J."/>
            <person name="Chaluvadi S.R."/>
            <person name="Johnson M."/>
            <person name="Gangashetty P."/>
            <person name="Hamidou F."/>
            <person name="Sanogo M.D."/>
            <person name="Zwaenepoel A."/>
            <person name="Wallace J."/>
            <person name="Van De Peer Y."/>
            <person name="Van Deynze A."/>
        </authorList>
    </citation>
    <scope>NUCLEOTIDE SEQUENCE</scope>
    <source>
        <tissue evidence="2">Leaves</tissue>
    </source>
</reference>
<sequence length="650" mass="73632">MRVPHLIFCAGSAPASGAVNLHWRCDDDGKDRRDFFRRAESAFAAVQAEGTVVRRLTIHVTVDRKHQTFALLRHHGESYVIDVSRRHIAVVEQNDLDELLGTQLLPKLERLELEAWHHTPSGNAAAVAMVNLLQCFPGVRDLHLRLKTKTSRMPVIPFYEDDDDKYEVSDIPELSKCSFNCLQGSLRRVRLQFQLQCVNCFQVQLAKFLAENALVLEEMHAEDPDYKRIKTSLRGILVSDAPTGTNIATPLAVAIGPYHHDMPELRAMEEAKRAALEEFCRVVNEPLRAIEEKIFPVALSAQIVRHNMDGGGGARYIHPNNDHHDWKFARMMLLDGCFLLQFMVSMCSDNPNDPLMSRHKLHTCIDAIARDVMLLENQIPWVVLETLMKQRPDPGVPVDRFLARMASAFVIGNDSDEAQQPIRHHADEQLPPHLLGLFYRRQVGAARIESLHVLRASSSLLPCTAVELAEMGVKLTASTTKKFGDMSMARRECHGLRLFGELSMAPMVLNEVTSCWLVNMAAYEACLGAMHPDNFANSSYISVVALLVNREEDVQELRARGIISSSLSDMDAMKFFKWAVPHLRVSYRYFVVFHGLQEYMHQRWLWIATHRFFFNNFKTIAAVLSLIGVIAGLFKTIVSLKQPHRSMINT</sequence>
<keyword evidence="1" id="KW-0472">Membrane</keyword>
<feature type="transmembrane region" description="Helical" evidence="1">
    <location>
        <begin position="619"/>
        <end position="638"/>
    </location>
</feature>
<dbReference type="InterPro" id="IPR004158">
    <property type="entry name" value="DUF247_pln"/>
</dbReference>
<evidence type="ECO:0000313" key="2">
    <source>
        <dbReference type="EMBL" id="KAF8673355.1"/>
    </source>
</evidence>
<dbReference type="EMBL" id="JACEFO010002208">
    <property type="protein sequence ID" value="KAF8673355.1"/>
    <property type="molecule type" value="Genomic_DNA"/>
</dbReference>
<dbReference type="Pfam" id="PF03140">
    <property type="entry name" value="DUF247"/>
    <property type="match status" value="1"/>
</dbReference>
<dbReference type="Proteomes" id="UP000636709">
    <property type="component" value="Unassembled WGS sequence"/>
</dbReference>
<dbReference type="PANTHER" id="PTHR31549:SF146">
    <property type="entry name" value="OS01G0564600 PROTEIN"/>
    <property type="match status" value="1"/>
</dbReference>